<keyword evidence="1" id="KW-0732">Signal</keyword>
<evidence type="ECO:0000313" key="3">
    <source>
        <dbReference type="Proteomes" id="UP000678374"/>
    </source>
</evidence>
<reference evidence="2" key="1">
    <citation type="submission" date="2021-04" db="EMBL/GenBank/DDBJ databases">
        <title>The genome sequence of Ideonella sp. 4Y11.</title>
        <authorList>
            <person name="Liu Y."/>
        </authorList>
    </citation>
    <scope>NUCLEOTIDE SEQUENCE</scope>
    <source>
        <strain evidence="2">4Y11</strain>
    </source>
</reference>
<accession>A0A941BRF2</accession>
<comment type="caution">
    <text evidence="2">The sequence shown here is derived from an EMBL/GenBank/DDBJ whole genome shotgun (WGS) entry which is preliminary data.</text>
</comment>
<feature type="chain" id="PRO_5037498279" description="Lipoprotein" evidence="1">
    <location>
        <begin position="20"/>
        <end position="123"/>
    </location>
</feature>
<dbReference type="PROSITE" id="PS51257">
    <property type="entry name" value="PROKAR_LIPOPROTEIN"/>
    <property type="match status" value="1"/>
</dbReference>
<proteinExistence type="predicted"/>
<dbReference type="RefSeq" id="WP_210802986.1">
    <property type="nucleotide sequence ID" value="NZ_JAGQDE010000013.1"/>
</dbReference>
<evidence type="ECO:0000256" key="1">
    <source>
        <dbReference type="SAM" id="SignalP"/>
    </source>
</evidence>
<keyword evidence="3" id="KW-1185">Reference proteome</keyword>
<dbReference type="Proteomes" id="UP000678374">
    <property type="component" value="Unassembled WGS sequence"/>
</dbReference>
<organism evidence="2 3">
    <name type="scientific">Ideonella aquatica</name>
    <dbReference type="NCBI Taxonomy" id="2824119"/>
    <lineage>
        <taxon>Bacteria</taxon>
        <taxon>Pseudomonadati</taxon>
        <taxon>Pseudomonadota</taxon>
        <taxon>Betaproteobacteria</taxon>
        <taxon>Burkholderiales</taxon>
        <taxon>Sphaerotilaceae</taxon>
        <taxon>Ideonella</taxon>
    </lineage>
</organism>
<feature type="signal peptide" evidence="1">
    <location>
        <begin position="1"/>
        <end position="19"/>
    </location>
</feature>
<dbReference type="AlphaFoldDB" id="A0A941BRF2"/>
<evidence type="ECO:0008006" key="4">
    <source>
        <dbReference type="Google" id="ProtNLM"/>
    </source>
</evidence>
<sequence>MPRYSRCGLVALPLTIALAGCGGGGNELGPADAVWASPDAVKVGAKGSCFVGIGPTVHVYGGKPPYVLKNAAPLAMSLDRARVNMPGEGFTLTFNGVCLSDMPITIEDAEGRLLAVPISNAPI</sequence>
<name>A0A941BRF2_9BURK</name>
<dbReference type="EMBL" id="JAGQDE010000013">
    <property type="protein sequence ID" value="MBQ0960315.1"/>
    <property type="molecule type" value="Genomic_DNA"/>
</dbReference>
<protein>
    <recommendedName>
        <fullName evidence="4">Lipoprotein</fullName>
    </recommendedName>
</protein>
<gene>
    <name evidence="2" type="ORF">KAK06_15275</name>
</gene>
<evidence type="ECO:0000313" key="2">
    <source>
        <dbReference type="EMBL" id="MBQ0960315.1"/>
    </source>
</evidence>